<evidence type="ECO:0000259" key="1">
    <source>
        <dbReference type="Pfam" id="PF00155"/>
    </source>
</evidence>
<dbReference type="InterPro" id="IPR004838">
    <property type="entry name" value="NHTrfase_class1_PyrdxlP-BS"/>
</dbReference>
<proteinExistence type="predicted"/>
<dbReference type="Gene3D" id="3.40.640.10">
    <property type="entry name" value="Type I PLP-dependent aspartate aminotransferase-like (Major domain)"/>
    <property type="match status" value="1"/>
</dbReference>
<feature type="domain" description="Aminotransferase class I/classII large" evidence="1">
    <location>
        <begin position="50"/>
        <end position="362"/>
    </location>
</feature>
<sequence>MQIERFDLERWQSIHEHTVEINLTESGVHPLRVRELIEPPGLDDLLEQELAYTQTNGTEALRARIAALYEGASSSQVLVTNGGSEANFICCWRLLEPGDEVVSIQPNYMQIPGLARAFGATVREVWLNPGERRWTLDLAAVRTAVTDRTRLIAVCNPNNPAGSRLTEEDIGGLCALADERGCWLLADEIYRGAELDGWETASAWGRHDRVIVTGGLSKVYGLPGLRLGWVSGPTAFINELWGRRDYTSIAPGAISDLLARTALAPSRRNQLVARARRILRENQSAVASWVAEQPGVHQVPPEAGGVTLIRYAGTRKSSELAEALRTQHGLLIVPGAHFKLEGYLRLGIGGEPESLARGLKRLGSVLAPRPGRSL</sequence>
<dbReference type="GO" id="GO:0030170">
    <property type="term" value="F:pyridoxal phosphate binding"/>
    <property type="evidence" value="ECO:0007669"/>
    <property type="project" value="InterPro"/>
</dbReference>
<accession>A0A381NHV6</accession>
<dbReference type="InterPro" id="IPR015424">
    <property type="entry name" value="PyrdxlP-dep_Trfase"/>
</dbReference>
<dbReference type="EMBL" id="UINC01000343">
    <property type="protein sequence ID" value="SUZ53684.1"/>
    <property type="molecule type" value="Genomic_DNA"/>
</dbReference>
<dbReference type="SUPFAM" id="SSF53383">
    <property type="entry name" value="PLP-dependent transferases"/>
    <property type="match status" value="1"/>
</dbReference>
<evidence type="ECO:0000313" key="2">
    <source>
        <dbReference type="EMBL" id="SUZ53684.1"/>
    </source>
</evidence>
<name>A0A381NHV6_9ZZZZ</name>
<dbReference type="InterPro" id="IPR015421">
    <property type="entry name" value="PyrdxlP-dep_Trfase_major"/>
</dbReference>
<dbReference type="Gene3D" id="3.90.1150.10">
    <property type="entry name" value="Aspartate Aminotransferase, domain 1"/>
    <property type="match status" value="1"/>
</dbReference>
<dbReference type="Pfam" id="PF00155">
    <property type="entry name" value="Aminotran_1_2"/>
    <property type="match status" value="1"/>
</dbReference>
<dbReference type="AlphaFoldDB" id="A0A381NHV6"/>
<dbReference type="InterPro" id="IPR004839">
    <property type="entry name" value="Aminotransferase_I/II_large"/>
</dbReference>
<dbReference type="GO" id="GO:0003824">
    <property type="term" value="F:catalytic activity"/>
    <property type="evidence" value="ECO:0007669"/>
    <property type="project" value="InterPro"/>
</dbReference>
<dbReference type="PANTHER" id="PTHR43510:SF1">
    <property type="entry name" value="AMINOTRANSFERASE FUNCTION, HYPOTHETICAL (EUROFUNG)"/>
    <property type="match status" value="1"/>
</dbReference>
<dbReference type="PROSITE" id="PS00105">
    <property type="entry name" value="AA_TRANSFER_CLASS_1"/>
    <property type="match status" value="1"/>
</dbReference>
<dbReference type="InterPro" id="IPR015422">
    <property type="entry name" value="PyrdxlP-dep_Trfase_small"/>
</dbReference>
<organism evidence="2">
    <name type="scientific">marine metagenome</name>
    <dbReference type="NCBI Taxonomy" id="408172"/>
    <lineage>
        <taxon>unclassified sequences</taxon>
        <taxon>metagenomes</taxon>
        <taxon>ecological metagenomes</taxon>
    </lineage>
</organism>
<protein>
    <recommendedName>
        <fullName evidence="1">Aminotransferase class I/classII large domain-containing protein</fullName>
    </recommendedName>
</protein>
<reference evidence="2" key="1">
    <citation type="submission" date="2018-05" db="EMBL/GenBank/DDBJ databases">
        <authorList>
            <person name="Lanie J.A."/>
            <person name="Ng W.-L."/>
            <person name="Kazmierczak K.M."/>
            <person name="Andrzejewski T.M."/>
            <person name="Davidsen T.M."/>
            <person name="Wayne K.J."/>
            <person name="Tettelin H."/>
            <person name="Glass J.I."/>
            <person name="Rusch D."/>
            <person name="Podicherti R."/>
            <person name="Tsui H.-C.T."/>
            <person name="Winkler M.E."/>
        </authorList>
    </citation>
    <scope>NUCLEOTIDE SEQUENCE</scope>
</reference>
<dbReference type="PANTHER" id="PTHR43510">
    <property type="entry name" value="AMINOTRANSFERASE FUNCTION, HYPOTHETICAL (EUROFUNG)"/>
    <property type="match status" value="1"/>
</dbReference>
<dbReference type="CDD" id="cd00609">
    <property type="entry name" value="AAT_like"/>
    <property type="match status" value="1"/>
</dbReference>
<gene>
    <name evidence="2" type="ORF">METZ01_LOCUS6538</name>
</gene>